<protein>
    <submittedName>
        <fullName evidence="1">Uncharacterized protein</fullName>
    </submittedName>
</protein>
<name>A0A3M7RSX7_BRAPC</name>
<accession>A0A3M7RSX7</accession>
<evidence type="ECO:0000313" key="2">
    <source>
        <dbReference type="Proteomes" id="UP000276133"/>
    </source>
</evidence>
<sequence length="148" mass="17362">MSGINRDLIGQLKIVYKWEVSSEVLFTKVTKRWRFSRYRRSKRRTKIHSKLPGRDRLPKAKSFQYLLIISEEISNSLTLYSPSDSCITFSPNVSNFFSFNFKLVTDQSIKLNLFIFLTRNDSFLLVGFSIYHTGVNTMLIGRLTHRKI</sequence>
<dbReference type="Proteomes" id="UP000276133">
    <property type="component" value="Unassembled WGS sequence"/>
</dbReference>
<keyword evidence="2" id="KW-1185">Reference proteome</keyword>
<organism evidence="1 2">
    <name type="scientific">Brachionus plicatilis</name>
    <name type="common">Marine rotifer</name>
    <name type="synonym">Brachionus muelleri</name>
    <dbReference type="NCBI Taxonomy" id="10195"/>
    <lineage>
        <taxon>Eukaryota</taxon>
        <taxon>Metazoa</taxon>
        <taxon>Spiralia</taxon>
        <taxon>Gnathifera</taxon>
        <taxon>Rotifera</taxon>
        <taxon>Eurotatoria</taxon>
        <taxon>Monogononta</taxon>
        <taxon>Pseudotrocha</taxon>
        <taxon>Ploima</taxon>
        <taxon>Brachionidae</taxon>
        <taxon>Brachionus</taxon>
    </lineage>
</organism>
<dbReference type="EMBL" id="REGN01002722">
    <property type="protein sequence ID" value="RNA26530.1"/>
    <property type="molecule type" value="Genomic_DNA"/>
</dbReference>
<dbReference type="AlphaFoldDB" id="A0A3M7RSX7"/>
<proteinExistence type="predicted"/>
<gene>
    <name evidence="1" type="ORF">BpHYR1_048264</name>
</gene>
<evidence type="ECO:0000313" key="1">
    <source>
        <dbReference type="EMBL" id="RNA26530.1"/>
    </source>
</evidence>
<reference evidence="1 2" key="1">
    <citation type="journal article" date="2018" name="Sci. Rep.">
        <title>Genomic signatures of local adaptation to the degree of environmental predictability in rotifers.</title>
        <authorList>
            <person name="Franch-Gras L."/>
            <person name="Hahn C."/>
            <person name="Garcia-Roger E.M."/>
            <person name="Carmona M.J."/>
            <person name="Serra M."/>
            <person name="Gomez A."/>
        </authorList>
    </citation>
    <scope>NUCLEOTIDE SEQUENCE [LARGE SCALE GENOMIC DNA]</scope>
    <source>
        <strain evidence="1">HYR1</strain>
    </source>
</reference>
<comment type="caution">
    <text evidence="1">The sequence shown here is derived from an EMBL/GenBank/DDBJ whole genome shotgun (WGS) entry which is preliminary data.</text>
</comment>